<feature type="transmembrane region" description="Helical" evidence="8">
    <location>
        <begin position="102"/>
        <end position="123"/>
    </location>
</feature>
<comment type="function">
    <text evidence="8">Possible subunit of a heme lyase.</text>
</comment>
<dbReference type="Pfam" id="PF03918">
    <property type="entry name" value="CcmH"/>
    <property type="match status" value="1"/>
</dbReference>
<feature type="signal peptide" evidence="8">
    <location>
        <begin position="1"/>
        <end position="17"/>
    </location>
</feature>
<protein>
    <recommendedName>
        <fullName evidence="8">Formate-dependent nitrite reductase complex subunit</fullName>
    </recommendedName>
</protein>
<dbReference type="FunFam" id="1.10.8.640:FF:000001">
    <property type="entry name" value="Cytochrome c-type biogenesis protein"/>
    <property type="match status" value="1"/>
</dbReference>
<comment type="caution">
    <text evidence="10">The sequence shown here is derived from an EMBL/GenBank/DDBJ whole genome shotgun (WGS) entry which is preliminary data.</text>
</comment>
<keyword evidence="5 8" id="KW-0732">Signal</keyword>
<evidence type="ECO:0000256" key="2">
    <source>
        <dbReference type="ARBA" id="ARBA00010342"/>
    </source>
</evidence>
<keyword evidence="11" id="KW-1185">Reference proteome</keyword>
<feature type="domain" description="CcmH/CycL/Ccl2/NrfF N-terminal" evidence="9">
    <location>
        <begin position="7"/>
        <end position="142"/>
    </location>
</feature>
<dbReference type="Proteomes" id="UP000030418">
    <property type="component" value="Unassembled WGS sequence"/>
</dbReference>
<sequence>MKNFIFLLLCCTAFARAEIVETFQFHSEESQQRAISLAKTLRCPQCQNQNLVESNAEVAAELRLEVYKMVNQGKSNDEIIQIMTQRFGDFVRYDPPFTSNTFLLWLIPLVAGIIALFSSLFYLKKRREITLDPQQQQKIADFLQQREQNG</sequence>
<evidence type="ECO:0000256" key="8">
    <source>
        <dbReference type="RuleBase" id="RU364112"/>
    </source>
</evidence>
<keyword evidence="8" id="KW-0472">Membrane</keyword>
<dbReference type="AlphaFoldDB" id="A0A0A2XRF0"/>
<evidence type="ECO:0000313" key="11">
    <source>
        <dbReference type="Proteomes" id="UP000030418"/>
    </source>
</evidence>
<dbReference type="GO" id="GO:0005886">
    <property type="term" value="C:plasma membrane"/>
    <property type="evidence" value="ECO:0007669"/>
    <property type="project" value="TreeGrafter"/>
</dbReference>
<dbReference type="InterPro" id="IPR051263">
    <property type="entry name" value="C-type_cytochrome_biogenesis"/>
</dbReference>
<evidence type="ECO:0000256" key="5">
    <source>
        <dbReference type="ARBA" id="ARBA00022729"/>
    </source>
</evidence>
<reference evidence="10 11" key="1">
    <citation type="submission" date="2014-08" db="EMBL/GenBank/DDBJ databases">
        <title>Chaperone-usher fimbriae in a diverse selection of Gallibacterium genomes.</title>
        <authorList>
            <person name="Kudirkiene E."/>
            <person name="Bager R.J."/>
            <person name="Johnson T.J."/>
            <person name="Bojesen A.M."/>
        </authorList>
    </citation>
    <scope>NUCLEOTIDE SEQUENCE [LARGE SCALE GENOMIC DNA]</scope>
    <source>
        <strain evidence="10 11">CCM5976</strain>
    </source>
</reference>
<dbReference type="InterPro" id="IPR038297">
    <property type="entry name" value="CcmH/CycL/NrfF/Ccl2_sf"/>
</dbReference>
<dbReference type="Gene3D" id="1.10.8.640">
    <property type="entry name" value="Cytochrome C biogenesis protein"/>
    <property type="match status" value="1"/>
</dbReference>
<comment type="similarity">
    <text evidence="2 8">Belongs to the CcmH/CycL/Ccl2/NrfF family.</text>
</comment>
<name>A0A0A2XRF0_9PAST</name>
<accession>A0A0A2XRF0</accession>
<dbReference type="PANTHER" id="PTHR47870">
    <property type="entry name" value="CYTOCHROME C-TYPE BIOGENESIS PROTEIN CCMH"/>
    <property type="match status" value="1"/>
</dbReference>
<feature type="chain" id="PRO_5011022321" description="Formate-dependent nitrite reductase complex subunit" evidence="8">
    <location>
        <begin position="18"/>
        <end position="150"/>
    </location>
</feature>
<dbReference type="InterPro" id="IPR005616">
    <property type="entry name" value="CcmH/CycL/Ccl2/NrfF_N"/>
</dbReference>
<dbReference type="CDD" id="cd16378">
    <property type="entry name" value="CcmH_N"/>
    <property type="match status" value="1"/>
</dbReference>
<dbReference type="InterPro" id="IPR017565">
    <property type="entry name" value="For-dep_Cytc_NO2Rdtase_NrfF"/>
</dbReference>
<comment type="subcellular location">
    <subcellularLocation>
        <location evidence="1">Periplasm</location>
    </subcellularLocation>
</comment>
<evidence type="ECO:0000256" key="7">
    <source>
        <dbReference type="ARBA" id="ARBA00023004"/>
    </source>
</evidence>
<dbReference type="GO" id="GO:0042597">
    <property type="term" value="C:periplasmic space"/>
    <property type="evidence" value="ECO:0007669"/>
    <property type="project" value="UniProtKB-SubCell"/>
</dbReference>
<organism evidence="10 11">
    <name type="scientific">Gallibacterium genomosp. 2</name>
    <dbReference type="NCBI Taxonomy" id="155517"/>
    <lineage>
        <taxon>Bacteria</taxon>
        <taxon>Pseudomonadati</taxon>
        <taxon>Pseudomonadota</taxon>
        <taxon>Gammaproteobacteria</taxon>
        <taxon>Pasteurellales</taxon>
        <taxon>Pasteurellaceae</taxon>
        <taxon>Gallibacterium</taxon>
    </lineage>
</organism>
<evidence type="ECO:0000256" key="3">
    <source>
        <dbReference type="ARBA" id="ARBA00022617"/>
    </source>
</evidence>
<keyword evidence="4 8" id="KW-0479">Metal-binding</keyword>
<dbReference type="GO" id="GO:0046872">
    <property type="term" value="F:metal ion binding"/>
    <property type="evidence" value="ECO:0007669"/>
    <property type="project" value="UniProtKB-KW"/>
</dbReference>
<dbReference type="EMBL" id="JPXY01000014">
    <property type="protein sequence ID" value="KGQ33552.1"/>
    <property type="molecule type" value="Genomic_DNA"/>
</dbReference>
<evidence type="ECO:0000259" key="9">
    <source>
        <dbReference type="Pfam" id="PF03918"/>
    </source>
</evidence>
<proteinExistence type="inferred from homology"/>
<evidence type="ECO:0000313" key="10">
    <source>
        <dbReference type="EMBL" id="KGQ33552.1"/>
    </source>
</evidence>
<evidence type="ECO:0000256" key="6">
    <source>
        <dbReference type="ARBA" id="ARBA00022764"/>
    </source>
</evidence>
<dbReference type="PANTHER" id="PTHR47870:SF2">
    <property type="entry name" value="FORMATE-DEPENDENT NITRITE REDUCTASE COMPLEX SUBUNIT NRFF"/>
    <property type="match status" value="1"/>
</dbReference>
<evidence type="ECO:0000256" key="4">
    <source>
        <dbReference type="ARBA" id="ARBA00022723"/>
    </source>
</evidence>
<gene>
    <name evidence="10" type="ORF">P375_02925</name>
</gene>
<evidence type="ECO:0000256" key="1">
    <source>
        <dbReference type="ARBA" id="ARBA00004418"/>
    </source>
</evidence>
<dbReference type="GO" id="GO:0017004">
    <property type="term" value="P:cytochrome complex assembly"/>
    <property type="evidence" value="ECO:0007669"/>
    <property type="project" value="UniProtKB-ARBA"/>
</dbReference>
<keyword evidence="8" id="KW-0812">Transmembrane</keyword>
<dbReference type="RefSeq" id="WP_039134123.1">
    <property type="nucleotide sequence ID" value="NZ_JPXY01000014.1"/>
</dbReference>
<keyword evidence="3 8" id="KW-0349">Heme</keyword>
<dbReference type="NCBIfam" id="TIGR03147">
    <property type="entry name" value="cyt_nit_nrfF"/>
    <property type="match status" value="1"/>
</dbReference>
<keyword evidence="6" id="KW-0574">Periplasm</keyword>
<keyword evidence="7 8" id="KW-0408">Iron</keyword>
<keyword evidence="8" id="KW-1133">Transmembrane helix</keyword>